<dbReference type="Gene3D" id="1.25.10.10">
    <property type="entry name" value="Leucine-rich Repeat Variant"/>
    <property type="match status" value="2"/>
</dbReference>
<name>A0AAD5UHU8_9FUNG</name>
<dbReference type="SUPFAM" id="SSF48371">
    <property type="entry name" value="ARM repeat"/>
    <property type="match status" value="1"/>
</dbReference>
<comment type="caution">
    <text evidence="1">The sequence shown here is derived from an EMBL/GenBank/DDBJ whole genome shotgun (WGS) entry which is preliminary data.</text>
</comment>
<reference evidence="1" key="1">
    <citation type="submission" date="2020-05" db="EMBL/GenBank/DDBJ databases">
        <title>Phylogenomic resolution of chytrid fungi.</title>
        <authorList>
            <person name="Stajich J.E."/>
            <person name="Amses K."/>
            <person name="Simmons R."/>
            <person name="Seto K."/>
            <person name="Myers J."/>
            <person name="Bonds A."/>
            <person name="Quandt C.A."/>
            <person name="Barry K."/>
            <person name="Liu P."/>
            <person name="Grigoriev I."/>
            <person name="Longcore J.E."/>
            <person name="James T.Y."/>
        </authorList>
    </citation>
    <scope>NUCLEOTIDE SEQUENCE</scope>
    <source>
        <strain evidence="1">PLAUS21</strain>
    </source>
</reference>
<proteinExistence type="predicted"/>
<dbReference type="EMBL" id="JADGKB010000030">
    <property type="protein sequence ID" value="KAJ3258158.1"/>
    <property type="molecule type" value="Genomic_DNA"/>
</dbReference>
<organism evidence="1 2">
    <name type="scientific">Boothiomyces macroporosus</name>
    <dbReference type="NCBI Taxonomy" id="261099"/>
    <lineage>
        <taxon>Eukaryota</taxon>
        <taxon>Fungi</taxon>
        <taxon>Fungi incertae sedis</taxon>
        <taxon>Chytridiomycota</taxon>
        <taxon>Chytridiomycota incertae sedis</taxon>
        <taxon>Chytridiomycetes</taxon>
        <taxon>Rhizophydiales</taxon>
        <taxon>Terramycetaceae</taxon>
        <taxon>Boothiomyces</taxon>
    </lineage>
</organism>
<evidence type="ECO:0000313" key="1">
    <source>
        <dbReference type="EMBL" id="KAJ3258158.1"/>
    </source>
</evidence>
<keyword evidence="2" id="KW-1185">Reference proteome</keyword>
<sequence length="585" mass="67035">MDFDFDTIIESLHDQKSQKQIAENILDAQYTADIVPSDFNFTKDHIGYFMTLLKTGSVQVERAAMILLTLVVHIPCGFQSSRIDMIVSGGLLQFIIDQAVPLFHVQKEKSLDLGILFLKFIHAVIKGSESVTRKIINSEEPLFNSLVVILESSSSNLTFVEYSCRIIKAISEYQSLRAFLRKTDTDTTLLEFLKTESGKIESNCFYVVKALTNMMVHSDESKLDLLKNGIVEPLIVLLPLYPSLVVQFFAHLLPQNELELDDRVNEQILQMVNLIKTMLKETKEQSLIDEYLYAISKYSKYSKVLQHLDLFDWLVNLPTQSEQSLCVLANMTFHDKNELFKKHYKNLVSTLWKSLNDDSLAGNALAVLVNLAFHDKESQKICVDVGPDLFPHLFKLSEHTNEIIAKTSLECIRNLCIDDQACTTILQVGLERMFETIKERKPDLRIETMQIVRNIFLISPDCFDKVFRQACFIPEIVSSLSQSADLQKCALDIIEFLVDKKQDNLKILLLDCGIQSALLEMTAKNSPYTKTACKLFVNLKKFRLKFLDCDIWKTVLRQWDDDDKKYGRKKAKAAVKPKKKIKKKK</sequence>
<dbReference type="Proteomes" id="UP001210925">
    <property type="component" value="Unassembled WGS sequence"/>
</dbReference>
<dbReference type="InterPro" id="IPR011989">
    <property type="entry name" value="ARM-like"/>
</dbReference>
<accession>A0AAD5UHU8</accession>
<dbReference type="AlphaFoldDB" id="A0AAD5UHU8"/>
<evidence type="ECO:0000313" key="2">
    <source>
        <dbReference type="Proteomes" id="UP001210925"/>
    </source>
</evidence>
<protein>
    <submittedName>
        <fullName evidence="1">Uncharacterized protein</fullName>
    </submittedName>
</protein>
<dbReference type="InterPro" id="IPR016024">
    <property type="entry name" value="ARM-type_fold"/>
</dbReference>
<gene>
    <name evidence="1" type="ORF">HK103_003976</name>
</gene>